<evidence type="ECO:0000313" key="2">
    <source>
        <dbReference type="EMBL" id="EOA93372.1"/>
    </source>
</evidence>
<dbReference type="Proteomes" id="UP000296049">
    <property type="component" value="Unassembled WGS sequence"/>
</dbReference>
<feature type="signal peptide" evidence="1">
    <location>
        <begin position="1"/>
        <end position="24"/>
    </location>
</feature>
<protein>
    <submittedName>
        <fullName evidence="2">Uncharacterized protein</fullName>
    </submittedName>
</protein>
<organism evidence="2 3">
    <name type="scientific">Anas platyrhynchos</name>
    <name type="common">Mallard</name>
    <name type="synonym">Anas boschas</name>
    <dbReference type="NCBI Taxonomy" id="8839"/>
    <lineage>
        <taxon>Eukaryota</taxon>
        <taxon>Metazoa</taxon>
        <taxon>Chordata</taxon>
        <taxon>Craniata</taxon>
        <taxon>Vertebrata</taxon>
        <taxon>Euteleostomi</taxon>
        <taxon>Archelosauria</taxon>
        <taxon>Archosauria</taxon>
        <taxon>Dinosauria</taxon>
        <taxon>Saurischia</taxon>
        <taxon>Theropoda</taxon>
        <taxon>Coelurosauria</taxon>
        <taxon>Aves</taxon>
        <taxon>Neognathae</taxon>
        <taxon>Galloanserae</taxon>
        <taxon>Anseriformes</taxon>
        <taxon>Anatidae</taxon>
        <taxon>Anatinae</taxon>
        <taxon>Anas</taxon>
    </lineage>
</organism>
<reference evidence="3" key="1">
    <citation type="journal article" date="2013" name="Nat. Genet.">
        <title>The duck genome and transcriptome provide insight into an avian influenza virus reservoir species.</title>
        <authorList>
            <person name="Huang Y."/>
            <person name="Li Y."/>
            <person name="Burt D.W."/>
            <person name="Chen H."/>
            <person name="Zhang Y."/>
            <person name="Qian W."/>
            <person name="Kim H."/>
            <person name="Gan S."/>
            <person name="Zhao Y."/>
            <person name="Li J."/>
            <person name="Yi K."/>
            <person name="Feng H."/>
            <person name="Zhu P."/>
            <person name="Li B."/>
            <person name="Liu Q."/>
            <person name="Fairley S."/>
            <person name="Magor K.E."/>
            <person name="Du Z."/>
            <person name="Hu X."/>
            <person name="Goodman L."/>
            <person name="Tafer H."/>
            <person name="Vignal A."/>
            <person name="Lee T."/>
            <person name="Kim K.W."/>
            <person name="Sheng Z."/>
            <person name="An Y."/>
            <person name="Searle S."/>
            <person name="Herrero J."/>
            <person name="Groenen M.A."/>
            <person name="Crooijmans R.P."/>
            <person name="Faraut T."/>
            <person name="Cai Q."/>
            <person name="Webster R.G."/>
            <person name="Aldridge J.R."/>
            <person name="Warren W.C."/>
            <person name="Bartschat S."/>
            <person name="Kehr S."/>
            <person name="Marz M."/>
            <person name="Stadler P.F."/>
            <person name="Smith J."/>
            <person name="Kraus R.H."/>
            <person name="Zhao Y."/>
            <person name="Ren L."/>
            <person name="Fei J."/>
            <person name="Morisson M."/>
            <person name="Kaiser P."/>
            <person name="Griffin D.K."/>
            <person name="Rao M."/>
            <person name="Pitel F."/>
            <person name="Wang J."/>
            <person name="Li N."/>
        </authorList>
    </citation>
    <scope>NUCLEOTIDE SEQUENCE [LARGE SCALE GENOMIC DNA]</scope>
</reference>
<gene>
    <name evidence="2" type="ORF">Anapl_10775</name>
</gene>
<evidence type="ECO:0000256" key="1">
    <source>
        <dbReference type="SAM" id="SignalP"/>
    </source>
</evidence>
<dbReference type="EMBL" id="KB746632">
    <property type="protein sequence ID" value="EOA93372.1"/>
    <property type="molecule type" value="Genomic_DNA"/>
</dbReference>
<feature type="chain" id="PRO_5004344219" evidence="1">
    <location>
        <begin position="25"/>
        <end position="610"/>
    </location>
</feature>
<accession>R0KZH9</accession>
<proteinExistence type="predicted"/>
<keyword evidence="3" id="KW-1185">Reference proteome</keyword>
<keyword evidence="1" id="KW-0732">Signal</keyword>
<dbReference type="AlphaFoldDB" id="R0KZH9"/>
<name>R0KZH9_ANAPL</name>
<sequence>MAGQGQTHLLPASLLACSTMLAKSCQPIGATLIPQVQVGIRTTCCSTELFGGSAVAVSCGIAVQKRPAFGSFGISGLWKCFTRRPSSGAAHSSGRDLGFITIVLCVATLLAHSAAGWETEAAAIRSGSGREAHCKEPPVSEHTVLEGICSGPSLTCLTKPPPQEMLELHRLPPTGAASPPRVEGLPMPAARETAVQPLLHVLLHCMVPPTVTLRKEPCLEKQWLKSTDVFTLGLMQTESKPVGWPCSRGDAESTCNTATPCFANLAQGPMVLKCQNACSKQHGVRKDSLPAGAVCSRDVLPGMKKRLLTGNAGVTLGKLNILATFKDFVLSKHGAAGYRELCKLLGFCSHRSCPWVFVQDLPLVSKQSNVSCALVSDYHSCFLQSLACRAVITLGVTPQDPCQGIPAPVQRILSEHLWVGPAQLQPSSCGQLLQIWAACPSQPPAPFPWLSLTLDALNPALQLSCRTSHLYAFRFRLVWLVLHPVAHIRTIVRVKREESFLTVIDTLKRTQLFWHQLLFRVCCWRRVPLSEAEQPSSVVAPKTGARAGRRRRIWKDGEAVSQLYGLHADCPIARCGLSPPRSFSPVVLSEFCFESRAQKEAFTTTTAKLI</sequence>
<evidence type="ECO:0000313" key="3">
    <source>
        <dbReference type="Proteomes" id="UP000296049"/>
    </source>
</evidence>